<keyword evidence="6" id="KW-0472">Membrane</keyword>
<evidence type="ECO:0000256" key="2">
    <source>
        <dbReference type="ARBA" id="ARBA00007613"/>
    </source>
</evidence>
<feature type="chain" id="PRO_5030874124" evidence="8">
    <location>
        <begin position="20"/>
        <end position="409"/>
    </location>
</feature>
<keyword evidence="5" id="KW-0812">Transmembrane</keyword>
<gene>
    <name evidence="9" type="ORF">ENK44_11250</name>
</gene>
<dbReference type="GO" id="GO:0015562">
    <property type="term" value="F:efflux transmembrane transporter activity"/>
    <property type="evidence" value="ECO:0007669"/>
    <property type="project" value="InterPro"/>
</dbReference>
<evidence type="ECO:0000256" key="4">
    <source>
        <dbReference type="ARBA" id="ARBA00022452"/>
    </source>
</evidence>
<evidence type="ECO:0000256" key="6">
    <source>
        <dbReference type="ARBA" id="ARBA00023136"/>
    </source>
</evidence>
<dbReference type="GO" id="GO:0009279">
    <property type="term" value="C:cell outer membrane"/>
    <property type="evidence" value="ECO:0007669"/>
    <property type="project" value="UniProtKB-SubCell"/>
</dbReference>
<dbReference type="Proteomes" id="UP000885779">
    <property type="component" value="Unassembled WGS sequence"/>
</dbReference>
<reference evidence="9" key="1">
    <citation type="journal article" date="2020" name="mSystems">
        <title>Genome- and Community-Level Interaction Insights into Carbon Utilization and Element Cycling Functions of Hydrothermarchaeota in Hydrothermal Sediment.</title>
        <authorList>
            <person name="Zhou Z."/>
            <person name="Liu Y."/>
            <person name="Xu W."/>
            <person name="Pan J."/>
            <person name="Luo Z.H."/>
            <person name="Li M."/>
        </authorList>
    </citation>
    <scope>NUCLEOTIDE SEQUENCE [LARGE SCALE GENOMIC DNA]</scope>
    <source>
        <strain evidence="9">HyVt-577</strain>
    </source>
</reference>
<accession>A0A7V4U1P3</accession>
<keyword evidence="7" id="KW-0998">Cell outer membrane</keyword>
<dbReference type="EMBL" id="DRQG01000106">
    <property type="protein sequence ID" value="HGY56273.1"/>
    <property type="molecule type" value="Genomic_DNA"/>
</dbReference>
<dbReference type="PANTHER" id="PTHR30026">
    <property type="entry name" value="OUTER MEMBRANE PROTEIN TOLC"/>
    <property type="match status" value="1"/>
</dbReference>
<organism evidence="9">
    <name type="scientific">Caldithrix abyssi</name>
    <dbReference type="NCBI Taxonomy" id="187145"/>
    <lineage>
        <taxon>Bacteria</taxon>
        <taxon>Pseudomonadati</taxon>
        <taxon>Calditrichota</taxon>
        <taxon>Calditrichia</taxon>
        <taxon>Calditrichales</taxon>
        <taxon>Calditrichaceae</taxon>
        <taxon>Caldithrix</taxon>
    </lineage>
</organism>
<dbReference type="GO" id="GO:0015288">
    <property type="term" value="F:porin activity"/>
    <property type="evidence" value="ECO:0007669"/>
    <property type="project" value="TreeGrafter"/>
</dbReference>
<feature type="signal peptide" evidence="8">
    <location>
        <begin position="1"/>
        <end position="19"/>
    </location>
</feature>
<keyword evidence="8" id="KW-0732">Signal</keyword>
<evidence type="ECO:0000256" key="8">
    <source>
        <dbReference type="SAM" id="SignalP"/>
    </source>
</evidence>
<dbReference type="PANTHER" id="PTHR30026:SF20">
    <property type="entry name" value="OUTER MEMBRANE PROTEIN TOLC"/>
    <property type="match status" value="1"/>
</dbReference>
<dbReference type="InterPro" id="IPR003423">
    <property type="entry name" value="OMP_efflux"/>
</dbReference>
<keyword evidence="3" id="KW-0813">Transport</keyword>
<dbReference type="InterPro" id="IPR051906">
    <property type="entry name" value="TolC-like"/>
</dbReference>
<keyword evidence="4" id="KW-1134">Transmembrane beta strand</keyword>
<protein>
    <submittedName>
        <fullName evidence="9">TolC family protein</fullName>
    </submittedName>
</protein>
<comment type="subcellular location">
    <subcellularLocation>
        <location evidence="1">Cell outer membrane</location>
    </subcellularLocation>
</comment>
<evidence type="ECO:0000313" key="9">
    <source>
        <dbReference type="EMBL" id="HGY56273.1"/>
    </source>
</evidence>
<comment type="caution">
    <text evidence="9">The sequence shown here is derived from an EMBL/GenBank/DDBJ whole genome shotgun (WGS) entry which is preliminary data.</text>
</comment>
<comment type="similarity">
    <text evidence="2">Belongs to the outer membrane factor (OMF) (TC 1.B.17) family.</text>
</comment>
<evidence type="ECO:0000256" key="1">
    <source>
        <dbReference type="ARBA" id="ARBA00004442"/>
    </source>
</evidence>
<evidence type="ECO:0000256" key="7">
    <source>
        <dbReference type="ARBA" id="ARBA00023237"/>
    </source>
</evidence>
<dbReference type="Gene3D" id="1.20.1600.10">
    <property type="entry name" value="Outer membrane efflux proteins (OEP)"/>
    <property type="match status" value="1"/>
</dbReference>
<evidence type="ECO:0000256" key="5">
    <source>
        <dbReference type="ARBA" id="ARBA00022692"/>
    </source>
</evidence>
<evidence type="ECO:0000256" key="3">
    <source>
        <dbReference type="ARBA" id="ARBA00022448"/>
    </source>
</evidence>
<dbReference type="GO" id="GO:1990281">
    <property type="term" value="C:efflux pump complex"/>
    <property type="evidence" value="ECO:0007669"/>
    <property type="project" value="TreeGrafter"/>
</dbReference>
<sequence length="409" mass="47226">MKVLLLSLFLIIDFSSGYAQTARTLSLAEAETLALKQNPLLRMQYDKIEAQKGVYWLEMIPENPEFGIEVEQIPKNSPLKRYGEKRVYVSQSLDFPTNYIFRHKSLNAEIQRERFRTEEFKRELIFQVKQAYFNVLLQEKLLGLARKNLELSQEFYDRSKRSYELGETDRLTVLKAKVNLGNAHKQLNGEEKNLDAAIARLRQVLGFKEDERLKIVLTDSIPQAIQEYSYEKLKPGIRIHPALKAAQTEQLAALNASRLAYGGFLPQISLSYFKQKIADQDFWGGGISLSFPLWFFGQKGRVQEQNARFSMARYFVSAENLRLTKDFHQAMANFQKAVNEVRLYQTSLLSEAQEVFRIAQKSYSVGEIGYLQFIDAQQTLINTQSGYLRSLTNYQIEKAHLTKLVGEEL</sequence>
<dbReference type="Pfam" id="PF02321">
    <property type="entry name" value="OEP"/>
    <property type="match status" value="2"/>
</dbReference>
<name>A0A7V4U1P3_CALAY</name>
<dbReference type="SUPFAM" id="SSF56954">
    <property type="entry name" value="Outer membrane efflux proteins (OEP)"/>
    <property type="match status" value="1"/>
</dbReference>
<proteinExistence type="inferred from homology"/>
<dbReference type="AlphaFoldDB" id="A0A7V4U1P3"/>